<dbReference type="AlphaFoldDB" id="A0A0G0GAP7"/>
<dbReference type="EMBL" id="LBRB01000008">
    <property type="protein sequence ID" value="KKP88787.1"/>
    <property type="molecule type" value="Genomic_DNA"/>
</dbReference>
<evidence type="ECO:0000313" key="2">
    <source>
        <dbReference type="EMBL" id="KKP88787.1"/>
    </source>
</evidence>
<evidence type="ECO:0000256" key="1">
    <source>
        <dbReference type="SAM" id="Phobius"/>
    </source>
</evidence>
<keyword evidence="1" id="KW-0472">Membrane</keyword>
<dbReference type="InterPro" id="IPR023299">
    <property type="entry name" value="ATPase_P-typ_cyto_dom_N"/>
</dbReference>
<keyword evidence="1" id="KW-1133">Transmembrane helix</keyword>
<keyword evidence="1" id="KW-0812">Transmembrane</keyword>
<dbReference type="STRING" id="1618333.UR93_C0008G0016"/>
<dbReference type="InterPro" id="IPR023214">
    <property type="entry name" value="HAD_sf"/>
</dbReference>
<reference evidence="2 3" key="1">
    <citation type="journal article" date="2015" name="Nature">
        <title>rRNA introns, odd ribosomes, and small enigmatic genomes across a large radiation of phyla.</title>
        <authorList>
            <person name="Brown C.T."/>
            <person name="Hug L.A."/>
            <person name="Thomas B.C."/>
            <person name="Sharon I."/>
            <person name="Castelle C.J."/>
            <person name="Singh A."/>
            <person name="Wilkins M.J."/>
            <person name="Williams K.H."/>
            <person name="Banfield J.F."/>
        </authorList>
    </citation>
    <scope>NUCLEOTIDE SEQUENCE [LARGE SCALE GENOMIC DNA]</scope>
</reference>
<comment type="caution">
    <text evidence="2">The sequence shown here is derived from an EMBL/GenBank/DDBJ whole genome shotgun (WGS) entry which is preliminary data.</text>
</comment>
<dbReference type="Gene3D" id="3.40.50.1000">
    <property type="entry name" value="HAD superfamily/HAD-like"/>
    <property type="match status" value="1"/>
</dbReference>
<sequence>MEKRLNVATISFKRLLSREGFVSFGLVIGTIFSIVELVIYKRGSTIFQISLIALIYYIYNKFFNSHKIIDNSLEKKANMSLLEKKSLSSYELISWIIVLFFLIGAFILNNIFIDRYYLITSLLLIILFSTNLKMFIYASSLPLIKCKVMVGRYDAKYSNNQIIEKISNCRDIFMDIRGVVTNDKYFLENIHASNPKFVLQIASSLMQNDDHSLSQAIKLEAETKEISKHYISHINKFQGMGITGRINDENFAIGNMKLMKEVDIVVGVLLREKIKLENQGKTVLVLAKTPAIKKNYERNPGEVIGLLIFNCSTQANYVQMNNYFVKQEIDLTYLSGEEKSTLLTRVENISNNKIISDITEMEKKNYIENRAEKQKDKIFIQISKKLVFENSNIVNFIIDKPNQNLDSNSLLIDQYNPTKLIQIYENITKYYKKASFNYQFSWIYQLIIMILSISVVRLSNSNYLYLVSFLLSILAEQIVIRNTNIKHKY</sequence>
<feature type="transmembrane region" description="Helical" evidence="1">
    <location>
        <begin position="436"/>
        <end position="456"/>
    </location>
</feature>
<dbReference type="Proteomes" id="UP000034316">
    <property type="component" value="Unassembled WGS sequence"/>
</dbReference>
<feature type="transmembrane region" description="Helical" evidence="1">
    <location>
        <begin position="21"/>
        <end position="40"/>
    </location>
</feature>
<dbReference type="GO" id="GO:0000166">
    <property type="term" value="F:nucleotide binding"/>
    <property type="evidence" value="ECO:0007669"/>
    <property type="project" value="InterPro"/>
</dbReference>
<organism evidence="2 3">
    <name type="scientific">Berkelbacteria bacterium GW2011_GWA2_35_9</name>
    <dbReference type="NCBI Taxonomy" id="1618333"/>
    <lineage>
        <taxon>Bacteria</taxon>
        <taxon>Candidatus Berkelbacteria</taxon>
    </lineage>
</organism>
<dbReference type="SUPFAM" id="SSF81660">
    <property type="entry name" value="Metal cation-transporting ATPase, ATP-binding domain N"/>
    <property type="match status" value="1"/>
</dbReference>
<feature type="transmembrane region" description="Helical" evidence="1">
    <location>
        <begin position="462"/>
        <end position="480"/>
    </location>
</feature>
<feature type="transmembrane region" description="Helical" evidence="1">
    <location>
        <begin position="118"/>
        <end position="138"/>
    </location>
</feature>
<name>A0A0G0GAP7_9BACT</name>
<feature type="transmembrane region" description="Helical" evidence="1">
    <location>
        <begin position="46"/>
        <end position="63"/>
    </location>
</feature>
<feature type="transmembrane region" description="Helical" evidence="1">
    <location>
        <begin position="92"/>
        <end position="112"/>
    </location>
</feature>
<accession>A0A0G0GAP7</accession>
<evidence type="ECO:0000313" key="3">
    <source>
        <dbReference type="Proteomes" id="UP000034316"/>
    </source>
</evidence>
<protein>
    <submittedName>
        <fullName evidence="2">Cation transport ATPase</fullName>
    </submittedName>
</protein>
<proteinExistence type="predicted"/>
<gene>
    <name evidence="2" type="ORF">UR93_C0008G0016</name>
</gene>
<dbReference type="Gene3D" id="3.40.1110.10">
    <property type="entry name" value="Calcium-transporting ATPase, cytoplasmic domain N"/>
    <property type="match status" value="1"/>
</dbReference>